<reference evidence="2" key="1">
    <citation type="journal article" date="2024" name="Toxins">
        <title>Genome Sequence Analysis of Native Xenorhabdus Strains Isolated from Entomopathogenic Nematodes in Argentina.</title>
        <authorList>
            <person name="Palma L."/>
            <person name="Frizzo L."/>
            <person name="Kaiser S."/>
            <person name="Berry C."/>
            <person name="Caballero P."/>
            <person name="Bode H.B."/>
            <person name="Del Valle E.E."/>
        </authorList>
    </citation>
    <scope>NUCLEOTIDE SEQUENCE [LARGE SCALE GENOMIC DNA]</scope>
    <source>
        <strain evidence="2">12</strain>
    </source>
</reference>
<organism evidence="1 2">
    <name type="scientific">Xenorhabdus santafensis</name>
    <dbReference type="NCBI Taxonomy" id="2582833"/>
    <lineage>
        <taxon>Bacteria</taxon>
        <taxon>Pseudomonadati</taxon>
        <taxon>Pseudomonadota</taxon>
        <taxon>Gammaproteobacteria</taxon>
        <taxon>Enterobacterales</taxon>
        <taxon>Morganellaceae</taxon>
        <taxon>Xenorhabdus</taxon>
    </lineage>
</organism>
<evidence type="ECO:0000313" key="2">
    <source>
        <dbReference type="Proteomes" id="UP001271890"/>
    </source>
</evidence>
<sequence length="389" mass="42500">MSISLNASFFSELGLSSLKGNFLQPESDSPVVASSDKIEQVSSSNISFSENTRQANAFYQSLINNLNASTMALPQLTPNDIAGKQSQRIDYDLTLITRDVYRGQSLGLPGFERLSDEELAKVGIDPDGLNDYSTGFQAGVYKHNGLYIVSFTGSNELKDFMASIRQGLGYNEEQYNQAVELANKALKAFGENIMFTGHSLGGGLASVASLATGKPAVIYNSAGVSDSTLKKMGLSPEVARELAASGLIRHYSVQHDWLGGLQKTLPLPQVMGNTIELKYEYEWGSILDALPHRYGLHAFKAHFLEAVLELMTEQKPWLNRGGTMLASLSSMESANDDFMESTIDGASADAHVLSMQALSMIADKPEMSSQFEEIYQQILSQRSEEHYSV</sequence>
<name>A0ABU4SEA4_9GAMM</name>
<dbReference type="Proteomes" id="UP001271890">
    <property type="component" value="Unassembled WGS sequence"/>
</dbReference>
<gene>
    <name evidence="1" type="ORF">FE392_17775</name>
</gene>
<dbReference type="InterPro" id="IPR029058">
    <property type="entry name" value="AB_hydrolase_fold"/>
</dbReference>
<dbReference type="CDD" id="cd00741">
    <property type="entry name" value="Lipase"/>
    <property type="match status" value="1"/>
</dbReference>
<comment type="caution">
    <text evidence="1">The sequence shown here is derived from an EMBL/GenBank/DDBJ whole genome shotgun (WGS) entry which is preliminary data.</text>
</comment>
<accession>A0ABU4SEA4</accession>
<dbReference type="EMBL" id="VCDN01000097">
    <property type="protein sequence ID" value="MDX7989137.1"/>
    <property type="molecule type" value="Genomic_DNA"/>
</dbReference>
<protein>
    <submittedName>
        <fullName evidence="1">Phospholipase</fullName>
    </submittedName>
</protein>
<evidence type="ECO:0000313" key="1">
    <source>
        <dbReference type="EMBL" id="MDX7989137.1"/>
    </source>
</evidence>
<keyword evidence="2" id="KW-1185">Reference proteome</keyword>
<dbReference type="Pfam" id="PF26363">
    <property type="entry name" value="Phospholipase-like"/>
    <property type="match status" value="1"/>
</dbReference>
<proteinExistence type="predicted"/>
<dbReference type="Gene3D" id="3.40.50.1820">
    <property type="entry name" value="alpha/beta hydrolase"/>
    <property type="match status" value="1"/>
</dbReference>
<dbReference type="RefSeq" id="WP_319931500.1">
    <property type="nucleotide sequence ID" value="NZ_VCDN01000097.1"/>
</dbReference>
<dbReference type="SUPFAM" id="SSF53474">
    <property type="entry name" value="alpha/beta-Hydrolases"/>
    <property type="match status" value="1"/>
</dbReference>